<dbReference type="Proteomes" id="UP001620645">
    <property type="component" value="Unassembled WGS sequence"/>
</dbReference>
<evidence type="ECO:0000256" key="5">
    <source>
        <dbReference type="ARBA" id="ARBA00023242"/>
    </source>
</evidence>
<dbReference type="GO" id="GO:0005694">
    <property type="term" value="C:chromosome"/>
    <property type="evidence" value="ECO:0007669"/>
    <property type="project" value="UniProtKB-ARBA"/>
</dbReference>
<feature type="compositionally biased region" description="Low complexity" evidence="8">
    <location>
        <begin position="514"/>
        <end position="523"/>
    </location>
</feature>
<evidence type="ECO:0000313" key="12">
    <source>
        <dbReference type="Proteomes" id="UP001620645"/>
    </source>
</evidence>
<sequence length="523" mass="60248">MFSTDAQDILGGGGGGGGSGSQLAKKSGLPTMKLTNVDKKKKITTNGQPKRPVGMHRELYNLFVHQGKDNNKEKIESLMPTQTKKGFSLAKAQLGKRPVRKWLWCPFENEARKDGLALKHWEREDKHSTPYSFVQFNKQLDVPSFTDEEYEEHLVDPRWTREQTQHLLELCKQFDLRWPIIEDRFDQELCRNRKSMEDMKERYYGLINTLNDVRNVQADPLGYDAEHERRRKEQLEKQWDRTEEQIKEEEELVELVKKIEAKRKDRERKAYDLQKLINQADRISISPDGSMPSSSTAPTGPGRGHHRRSIKKIGTPSFMGHLLSMDSHIRWPEFKTPGPHLRSQEMKLPSNIGQKKLSNIGLVVTTRKIVSIGLEYPHAYEEIVKQYNDFRSHIVLLQDLKTALHNTELELDQLAAQMPADKLNECPIIEPRFRVSSTFYDELERSPVRVLNTPMTEGGKGKGKGKQQQKPAPVTARAITKLIEVNTAPTTVTRKRRMHYPEGTPPTRSQTAIQLQQQQLQQH</sequence>
<reference evidence="11 12" key="1">
    <citation type="submission" date="2024-10" db="EMBL/GenBank/DDBJ databases">
        <authorList>
            <person name="Kim D."/>
        </authorList>
    </citation>
    <scope>NUCLEOTIDE SEQUENCE [LARGE SCALE GENOMIC DNA]</scope>
    <source>
        <strain evidence="11">Taebaek</strain>
    </source>
</reference>
<dbReference type="Pfam" id="PF05499">
    <property type="entry name" value="DMAP1"/>
    <property type="match status" value="1"/>
</dbReference>
<organism evidence="11 12">
    <name type="scientific">Heterodera schachtii</name>
    <name type="common">Sugarbeet cyst nematode worm</name>
    <name type="synonym">Tylenchus schachtii</name>
    <dbReference type="NCBI Taxonomy" id="97005"/>
    <lineage>
        <taxon>Eukaryota</taxon>
        <taxon>Metazoa</taxon>
        <taxon>Ecdysozoa</taxon>
        <taxon>Nematoda</taxon>
        <taxon>Chromadorea</taxon>
        <taxon>Rhabditida</taxon>
        <taxon>Tylenchina</taxon>
        <taxon>Tylenchomorpha</taxon>
        <taxon>Tylenchoidea</taxon>
        <taxon>Heteroderidae</taxon>
        <taxon>Heteroderinae</taxon>
        <taxon>Heterodera</taxon>
    </lineage>
</organism>
<name>A0ABD2HTD3_HETSC</name>
<dbReference type="InterPro" id="IPR032563">
    <property type="entry name" value="DAMP1_SANT-like"/>
</dbReference>
<evidence type="ECO:0000259" key="9">
    <source>
        <dbReference type="Pfam" id="PF05499"/>
    </source>
</evidence>
<feature type="compositionally biased region" description="Low complexity" evidence="8">
    <location>
        <begin position="283"/>
        <end position="295"/>
    </location>
</feature>
<feature type="compositionally biased region" description="Gly residues" evidence="8">
    <location>
        <begin position="10"/>
        <end position="20"/>
    </location>
</feature>
<keyword evidence="7" id="KW-0175">Coiled coil</keyword>
<dbReference type="Gene3D" id="1.10.10.60">
    <property type="entry name" value="Homeodomain-like"/>
    <property type="match status" value="1"/>
</dbReference>
<keyword evidence="3" id="KW-0805">Transcription regulation</keyword>
<evidence type="ECO:0000256" key="6">
    <source>
        <dbReference type="ARBA" id="ARBA00067416"/>
    </source>
</evidence>
<comment type="caution">
    <text evidence="11">The sequence shown here is derived from an EMBL/GenBank/DDBJ whole genome shotgun (WGS) entry which is preliminary data.</text>
</comment>
<feature type="domain" description="DNA methyltransferase 1-associated 1" evidence="9">
    <location>
        <begin position="248"/>
        <end position="420"/>
    </location>
</feature>
<keyword evidence="2" id="KW-0156">Chromatin regulator</keyword>
<dbReference type="PANTHER" id="PTHR12855">
    <property type="entry name" value="DNA METHYLTRANSFERASE 1-ASSOCIATED PROTEIN 1 FAMILY MEMBER"/>
    <property type="match status" value="1"/>
</dbReference>
<feature type="coiled-coil region" evidence="7">
    <location>
        <begin position="225"/>
        <end position="269"/>
    </location>
</feature>
<dbReference type="InterPro" id="IPR008468">
    <property type="entry name" value="DMAP1"/>
</dbReference>
<feature type="region of interest" description="Disordered" evidence="8">
    <location>
        <begin position="488"/>
        <end position="523"/>
    </location>
</feature>
<dbReference type="InterPro" id="IPR027109">
    <property type="entry name" value="Swc4/Dmap1"/>
</dbReference>
<feature type="region of interest" description="Disordered" evidence="8">
    <location>
        <begin position="282"/>
        <end position="309"/>
    </location>
</feature>
<keyword evidence="4" id="KW-0804">Transcription</keyword>
<accession>A0ABD2HTD3</accession>
<evidence type="ECO:0000256" key="8">
    <source>
        <dbReference type="SAM" id="MobiDB-lite"/>
    </source>
</evidence>
<evidence type="ECO:0000259" key="10">
    <source>
        <dbReference type="Pfam" id="PF16282"/>
    </source>
</evidence>
<evidence type="ECO:0000313" key="11">
    <source>
        <dbReference type="EMBL" id="KAL3069493.1"/>
    </source>
</evidence>
<feature type="region of interest" description="Disordered" evidence="8">
    <location>
        <begin position="1"/>
        <end position="36"/>
    </location>
</feature>
<keyword evidence="5" id="KW-0539">Nucleus</keyword>
<feature type="region of interest" description="Disordered" evidence="8">
    <location>
        <begin position="452"/>
        <end position="474"/>
    </location>
</feature>
<dbReference type="PANTHER" id="PTHR12855:SF10">
    <property type="entry name" value="DNA METHYLTRANSFERASE 1-ASSOCIATED PROTEIN 1"/>
    <property type="match status" value="1"/>
</dbReference>
<dbReference type="AlphaFoldDB" id="A0ABD2HTD3"/>
<evidence type="ECO:0000256" key="2">
    <source>
        <dbReference type="ARBA" id="ARBA00022853"/>
    </source>
</evidence>
<evidence type="ECO:0000256" key="1">
    <source>
        <dbReference type="ARBA" id="ARBA00004123"/>
    </source>
</evidence>
<feature type="domain" description="DAMP1 SANT/Myb-like" evidence="10">
    <location>
        <begin position="131"/>
        <end position="210"/>
    </location>
</feature>
<gene>
    <name evidence="11" type="ORF">niasHS_018218</name>
</gene>
<dbReference type="FunFam" id="1.10.10.60:FF:000087">
    <property type="entry name" value="DNA methyltransferase 1-associated protein 1"/>
    <property type="match status" value="1"/>
</dbReference>
<protein>
    <recommendedName>
        <fullName evidence="6">DNA methyltransferase 1-associated protein 1</fullName>
    </recommendedName>
</protein>
<comment type="subcellular location">
    <subcellularLocation>
        <location evidence="1">Nucleus</location>
    </subcellularLocation>
</comment>
<dbReference type="Pfam" id="PF16282">
    <property type="entry name" value="SANT_DAMP1_like"/>
    <property type="match status" value="1"/>
</dbReference>
<keyword evidence="12" id="KW-1185">Reference proteome</keyword>
<proteinExistence type="predicted"/>
<evidence type="ECO:0000256" key="4">
    <source>
        <dbReference type="ARBA" id="ARBA00023163"/>
    </source>
</evidence>
<evidence type="ECO:0000256" key="7">
    <source>
        <dbReference type="SAM" id="Coils"/>
    </source>
</evidence>
<dbReference type="EMBL" id="JBICCN010000429">
    <property type="protein sequence ID" value="KAL3069493.1"/>
    <property type="molecule type" value="Genomic_DNA"/>
</dbReference>
<dbReference type="GO" id="GO:0005634">
    <property type="term" value="C:nucleus"/>
    <property type="evidence" value="ECO:0007669"/>
    <property type="project" value="UniProtKB-SubCell"/>
</dbReference>
<evidence type="ECO:0000256" key="3">
    <source>
        <dbReference type="ARBA" id="ARBA00023015"/>
    </source>
</evidence>
<dbReference type="GO" id="GO:0006325">
    <property type="term" value="P:chromatin organization"/>
    <property type="evidence" value="ECO:0007669"/>
    <property type="project" value="UniProtKB-KW"/>
</dbReference>